<keyword evidence="2" id="KW-1185">Reference proteome</keyword>
<evidence type="ECO:0000313" key="1">
    <source>
        <dbReference type="EMBL" id="KAK7510153.1"/>
    </source>
</evidence>
<protein>
    <submittedName>
        <fullName evidence="1">Uncharacterized protein</fullName>
    </submittedName>
</protein>
<accession>A0ABR1K8W5</accession>
<sequence>MSFSFPIPTFKLGMDLACDSWPINSSLTDHFPSTINNFCLIAESPGISPIRDIIMAPPSTTTGEKYSRWMTIYLPCLFMVTVVLTIHYAQRPRYTNHLWKLPLELFLIVNTFQDQASALCLWICRYELVNRNEWEMAAPDVQDEVLDRLRNDNFPKLCERERRMRVFTMDEPSKLVCSGCRVLHHRSLFSPGQLRAKPERRLCLGTEGAIRVCKHKAYKREQLRQRMHLSTAPVELCDSPDHDPKYVARAAPLLHHKCHNTGDLACCSICVIETTTVLFEGSGNKVFMIPELVKTFKHHNYRLCPHLLVSDDAAIKMLFPFAYTFFGMWEGYDRARAFCSKPHCGTTFSISVERPRRTAPVEHTARRGFSSNPHNRESVFAVILHVRKTFGNLEDATDPDWVSQLQETQWIRFGKSSDCLVCKHETW</sequence>
<organism evidence="1 2">
    <name type="scientific">Phyllosticta citriasiana</name>
    <dbReference type="NCBI Taxonomy" id="595635"/>
    <lineage>
        <taxon>Eukaryota</taxon>
        <taxon>Fungi</taxon>
        <taxon>Dikarya</taxon>
        <taxon>Ascomycota</taxon>
        <taxon>Pezizomycotina</taxon>
        <taxon>Dothideomycetes</taxon>
        <taxon>Dothideomycetes incertae sedis</taxon>
        <taxon>Botryosphaeriales</taxon>
        <taxon>Phyllostictaceae</taxon>
        <taxon>Phyllosticta</taxon>
    </lineage>
</organism>
<evidence type="ECO:0000313" key="2">
    <source>
        <dbReference type="Proteomes" id="UP001363622"/>
    </source>
</evidence>
<comment type="caution">
    <text evidence="1">The sequence shown here is derived from an EMBL/GenBank/DDBJ whole genome shotgun (WGS) entry which is preliminary data.</text>
</comment>
<reference evidence="1 2" key="1">
    <citation type="submission" date="2024-04" db="EMBL/GenBank/DDBJ databases">
        <title>Phyllosticta paracitricarpa is synonymous to the EU quarantine fungus P. citricarpa based on phylogenomic analyses.</title>
        <authorList>
            <consortium name="Lawrence Berkeley National Laboratory"/>
            <person name="Van Ingen-Buijs V.A."/>
            <person name="Van Westerhoven A.C."/>
            <person name="Haridas S."/>
            <person name="Skiadas P."/>
            <person name="Martin F."/>
            <person name="Groenewald J.Z."/>
            <person name="Crous P.W."/>
            <person name="Seidl M.F."/>
        </authorList>
    </citation>
    <scope>NUCLEOTIDE SEQUENCE [LARGE SCALE GENOMIC DNA]</scope>
    <source>
        <strain evidence="1 2">CBS 123371</strain>
    </source>
</reference>
<dbReference type="Proteomes" id="UP001363622">
    <property type="component" value="Unassembled WGS sequence"/>
</dbReference>
<dbReference type="EMBL" id="JBBPHU010000015">
    <property type="protein sequence ID" value="KAK7510153.1"/>
    <property type="molecule type" value="Genomic_DNA"/>
</dbReference>
<name>A0ABR1K8W5_9PEZI</name>
<proteinExistence type="predicted"/>
<gene>
    <name evidence="1" type="ORF">IWZ03DRAFT_82556</name>
</gene>